<comment type="caution">
    <text evidence="2">The sequence shown here is derived from an EMBL/GenBank/DDBJ whole genome shotgun (WGS) entry which is preliminary data.</text>
</comment>
<protein>
    <recommendedName>
        <fullName evidence="4">Secreted protein</fullName>
    </recommendedName>
</protein>
<feature type="signal peptide" evidence="1">
    <location>
        <begin position="1"/>
        <end position="16"/>
    </location>
</feature>
<keyword evidence="3" id="KW-1185">Reference proteome</keyword>
<evidence type="ECO:0000313" key="2">
    <source>
        <dbReference type="EMBL" id="KAK4036547.1"/>
    </source>
</evidence>
<reference evidence="2 3" key="1">
    <citation type="journal article" date="2023" name="Nucleic Acids Res.">
        <title>The hologenome of Daphnia magna reveals possible DNA methylation and microbiome-mediated evolution of the host genome.</title>
        <authorList>
            <person name="Chaturvedi A."/>
            <person name="Li X."/>
            <person name="Dhandapani V."/>
            <person name="Marshall H."/>
            <person name="Kissane S."/>
            <person name="Cuenca-Cambronero M."/>
            <person name="Asole G."/>
            <person name="Calvet F."/>
            <person name="Ruiz-Romero M."/>
            <person name="Marangio P."/>
            <person name="Guigo R."/>
            <person name="Rago D."/>
            <person name="Mirbahai L."/>
            <person name="Eastwood N."/>
            <person name="Colbourne J.K."/>
            <person name="Zhou J."/>
            <person name="Mallon E."/>
            <person name="Orsini L."/>
        </authorList>
    </citation>
    <scope>NUCLEOTIDE SEQUENCE [LARGE SCALE GENOMIC DNA]</scope>
    <source>
        <strain evidence="2">LRV0_1</strain>
    </source>
</reference>
<organism evidence="2 3">
    <name type="scientific">Daphnia magna</name>
    <dbReference type="NCBI Taxonomy" id="35525"/>
    <lineage>
        <taxon>Eukaryota</taxon>
        <taxon>Metazoa</taxon>
        <taxon>Ecdysozoa</taxon>
        <taxon>Arthropoda</taxon>
        <taxon>Crustacea</taxon>
        <taxon>Branchiopoda</taxon>
        <taxon>Diplostraca</taxon>
        <taxon>Cladocera</taxon>
        <taxon>Anomopoda</taxon>
        <taxon>Daphniidae</taxon>
        <taxon>Daphnia</taxon>
    </lineage>
</organism>
<proteinExistence type="predicted"/>
<dbReference type="Proteomes" id="UP001234178">
    <property type="component" value="Unassembled WGS sequence"/>
</dbReference>
<evidence type="ECO:0000313" key="3">
    <source>
        <dbReference type="Proteomes" id="UP001234178"/>
    </source>
</evidence>
<keyword evidence="1" id="KW-0732">Signal</keyword>
<feature type="chain" id="PRO_5045908635" description="Secreted protein" evidence="1">
    <location>
        <begin position="17"/>
        <end position="140"/>
    </location>
</feature>
<evidence type="ECO:0000256" key="1">
    <source>
        <dbReference type="SAM" id="SignalP"/>
    </source>
</evidence>
<dbReference type="EMBL" id="JAOYFB010000040">
    <property type="protein sequence ID" value="KAK4036547.1"/>
    <property type="molecule type" value="Genomic_DNA"/>
</dbReference>
<sequence>MSLLVCLFLVVVQTKAELRWMFGQFFGSRGWLVAEMVCSLVSLDVRWLLLIVPSHIPYQGASVTDSISVDRIMGLYPLRCFVGTVDVCPSPQDVMVSLLSLCLVVLRLIGMKYDLFSGKISCSGTEVFVSALSFVLRTLL</sequence>
<accession>A0ABR0B4F5</accession>
<gene>
    <name evidence="2" type="ORF">OUZ56_028598</name>
</gene>
<evidence type="ECO:0008006" key="4">
    <source>
        <dbReference type="Google" id="ProtNLM"/>
    </source>
</evidence>
<name>A0ABR0B4F5_9CRUS</name>